<comment type="caution">
    <text evidence="2">The sequence shown here is derived from an EMBL/GenBank/DDBJ whole genome shotgun (WGS) entry which is preliminary data.</text>
</comment>
<keyword evidence="1" id="KW-0812">Transmembrane</keyword>
<evidence type="ECO:0008006" key="4">
    <source>
        <dbReference type="Google" id="ProtNLM"/>
    </source>
</evidence>
<dbReference type="AlphaFoldDB" id="A0A9J6BUC5"/>
<organism evidence="2 3">
    <name type="scientific">Polypedilum vanderplanki</name>
    <name type="common">Sleeping chironomid midge</name>
    <dbReference type="NCBI Taxonomy" id="319348"/>
    <lineage>
        <taxon>Eukaryota</taxon>
        <taxon>Metazoa</taxon>
        <taxon>Ecdysozoa</taxon>
        <taxon>Arthropoda</taxon>
        <taxon>Hexapoda</taxon>
        <taxon>Insecta</taxon>
        <taxon>Pterygota</taxon>
        <taxon>Neoptera</taxon>
        <taxon>Endopterygota</taxon>
        <taxon>Diptera</taxon>
        <taxon>Nematocera</taxon>
        <taxon>Chironomoidea</taxon>
        <taxon>Chironomidae</taxon>
        <taxon>Chironominae</taxon>
        <taxon>Polypedilum</taxon>
        <taxon>Polypedilum</taxon>
    </lineage>
</organism>
<feature type="transmembrane region" description="Helical" evidence="1">
    <location>
        <begin position="39"/>
        <end position="60"/>
    </location>
</feature>
<keyword evidence="1" id="KW-0472">Membrane</keyword>
<proteinExistence type="predicted"/>
<dbReference type="Gene3D" id="3.40.50.720">
    <property type="entry name" value="NAD(P)-binding Rossmann-like Domain"/>
    <property type="match status" value="1"/>
</dbReference>
<dbReference type="Pfam" id="PF00106">
    <property type="entry name" value="adh_short"/>
    <property type="match status" value="1"/>
</dbReference>
<keyword evidence="3" id="KW-1185">Reference proteome</keyword>
<evidence type="ECO:0000313" key="2">
    <source>
        <dbReference type="EMBL" id="KAG5673489.1"/>
    </source>
</evidence>
<dbReference type="InterPro" id="IPR002347">
    <property type="entry name" value="SDR_fam"/>
</dbReference>
<dbReference type="GO" id="GO:0008202">
    <property type="term" value="P:steroid metabolic process"/>
    <property type="evidence" value="ECO:0007669"/>
    <property type="project" value="TreeGrafter"/>
</dbReference>
<dbReference type="PANTHER" id="PTHR43313:SF50">
    <property type="entry name" value="GH26015P"/>
    <property type="match status" value="1"/>
</dbReference>
<sequence>MQVPRLERRRASLRHESLRRGSIVQPISKEVPWDIFDRLFLPVLYCHAIAIIFSAVLQVFEIQFAFSTFGIFILLSIATVTLTLFYHNLKVSASGKAVLVTGCENPLAWYLCKKLDEIGFSVFAGFKNVADNSDAELLTEECSARVRLVQIDASSDTQMQEAAKFIENNLPDGATGLWALLHCDHWNAIGELEWIPPAVLKKSLETNVAGTVRITQIFLPIIRRGKGRVVYLSSAMSKIYNPVRGIQTAINNAIESLALCLRSEMRRHGVHVIVVAAGEFASGTAWLDNEDLCEQAKLMWKNMNDSLRFEIVDEKYFEFTIRQLERYTKVTVDLTPAIHTLIDAVQKAFPLPRYTPITFEEKLKTLIADYMPYAVYDVIYN</sequence>
<reference evidence="2" key="1">
    <citation type="submission" date="2021-03" db="EMBL/GenBank/DDBJ databases">
        <title>Chromosome level genome of the anhydrobiotic midge Polypedilum vanderplanki.</title>
        <authorList>
            <person name="Yoshida Y."/>
            <person name="Kikawada T."/>
            <person name="Gusev O."/>
        </authorList>
    </citation>
    <scope>NUCLEOTIDE SEQUENCE</scope>
    <source>
        <strain evidence="2">NIAS01</strain>
        <tissue evidence="2">Whole body or cell culture</tissue>
    </source>
</reference>
<gene>
    <name evidence="2" type="ORF">PVAND_003533</name>
</gene>
<dbReference type="PANTHER" id="PTHR43313">
    <property type="entry name" value="SHORT-CHAIN DEHYDROGENASE/REDUCTASE FAMILY 9C"/>
    <property type="match status" value="1"/>
</dbReference>
<dbReference type="Proteomes" id="UP001107558">
    <property type="component" value="Chromosome 3"/>
</dbReference>
<dbReference type="EMBL" id="JADBJN010000003">
    <property type="protein sequence ID" value="KAG5673489.1"/>
    <property type="molecule type" value="Genomic_DNA"/>
</dbReference>
<evidence type="ECO:0000313" key="3">
    <source>
        <dbReference type="Proteomes" id="UP001107558"/>
    </source>
</evidence>
<feature type="transmembrane region" description="Helical" evidence="1">
    <location>
        <begin position="66"/>
        <end position="86"/>
    </location>
</feature>
<dbReference type="InterPro" id="IPR036291">
    <property type="entry name" value="NAD(P)-bd_dom_sf"/>
</dbReference>
<name>A0A9J6BUC5_POLVA</name>
<dbReference type="OrthoDB" id="2102561at2759"/>
<keyword evidence="1" id="KW-1133">Transmembrane helix</keyword>
<protein>
    <recommendedName>
        <fullName evidence="4">D-beta-hydroxybutyrate dehydrogenase, mitochondrial</fullName>
    </recommendedName>
</protein>
<dbReference type="GO" id="GO:0016491">
    <property type="term" value="F:oxidoreductase activity"/>
    <property type="evidence" value="ECO:0007669"/>
    <property type="project" value="TreeGrafter"/>
</dbReference>
<evidence type="ECO:0000256" key="1">
    <source>
        <dbReference type="SAM" id="Phobius"/>
    </source>
</evidence>
<accession>A0A9J6BUC5</accession>
<dbReference type="SUPFAM" id="SSF51735">
    <property type="entry name" value="NAD(P)-binding Rossmann-fold domains"/>
    <property type="match status" value="1"/>
</dbReference>